<dbReference type="EMBL" id="GGEC01079004">
    <property type="protein sequence ID" value="MBX59488.1"/>
    <property type="molecule type" value="Transcribed_RNA"/>
</dbReference>
<sequence>MTFNHNVICPDINQHLFTEKTRKETSCHSKHPSIAQTINKATINNNIWI</sequence>
<dbReference type="AlphaFoldDB" id="A0A2P2PXK7"/>
<accession>A0A2P2PXK7</accession>
<proteinExistence type="predicted"/>
<protein>
    <submittedName>
        <fullName evidence="1">Uncharacterized protein</fullName>
    </submittedName>
</protein>
<evidence type="ECO:0000313" key="1">
    <source>
        <dbReference type="EMBL" id="MBX59488.1"/>
    </source>
</evidence>
<organism evidence="1">
    <name type="scientific">Rhizophora mucronata</name>
    <name type="common">Asiatic mangrove</name>
    <dbReference type="NCBI Taxonomy" id="61149"/>
    <lineage>
        <taxon>Eukaryota</taxon>
        <taxon>Viridiplantae</taxon>
        <taxon>Streptophyta</taxon>
        <taxon>Embryophyta</taxon>
        <taxon>Tracheophyta</taxon>
        <taxon>Spermatophyta</taxon>
        <taxon>Magnoliopsida</taxon>
        <taxon>eudicotyledons</taxon>
        <taxon>Gunneridae</taxon>
        <taxon>Pentapetalae</taxon>
        <taxon>rosids</taxon>
        <taxon>fabids</taxon>
        <taxon>Malpighiales</taxon>
        <taxon>Rhizophoraceae</taxon>
        <taxon>Rhizophora</taxon>
    </lineage>
</organism>
<name>A0A2P2PXK7_RHIMU</name>
<reference evidence="1" key="1">
    <citation type="submission" date="2018-02" db="EMBL/GenBank/DDBJ databases">
        <title>Rhizophora mucronata_Transcriptome.</title>
        <authorList>
            <person name="Meera S.P."/>
            <person name="Sreeshan A."/>
            <person name="Augustine A."/>
        </authorList>
    </citation>
    <scope>NUCLEOTIDE SEQUENCE</scope>
    <source>
        <tissue evidence="1">Leaf</tissue>
    </source>
</reference>